<keyword evidence="1" id="KW-0732">Signal</keyword>
<dbReference type="InterPro" id="IPR011250">
    <property type="entry name" value="OMP/PagP_B-barrel"/>
</dbReference>
<organism evidence="2 3">
    <name type="scientific">Halpernia humi</name>
    <dbReference type="NCBI Taxonomy" id="493375"/>
    <lineage>
        <taxon>Bacteria</taxon>
        <taxon>Pseudomonadati</taxon>
        <taxon>Bacteroidota</taxon>
        <taxon>Flavobacteriia</taxon>
        <taxon>Flavobacteriales</taxon>
        <taxon>Weeksellaceae</taxon>
        <taxon>Chryseobacterium group</taxon>
        <taxon>Halpernia</taxon>
    </lineage>
</organism>
<evidence type="ECO:0000313" key="3">
    <source>
        <dbReference type="Proteomes" id="UP000236738"/>
    </source>
</evidence>
<feature type="signal peptide" evidence="1">
    <location>
        <begin position="1"/>
        <end position="21"/>
    </location>
</feature>
<reference evidence="3" key="1">
    <citation type="submission" date="2016-10" db="EMBL/GenBank/DDBJ databases">
        <authorList>
            <person name="Varghese N."/>
            <person name="Submissions S."/>
        </authorList>
    </citation>
    <scope>NUCLEOTIDE SEQUENCE [LARGE SCALE GENOMIC DNA]</scope>
    <source>
        <strain evidence="3">DSM 21580</strain>
    </source>
</reference>
<dbReference type="RefSeq" id="WP_103913889.1">
    <property type="nucleotide sequence ID" value="NZ_FNUS01000004.1"/>
</dbReference>
<dbReference type="Proteomes" id="UP000236738">
    <property type="component" value="Unassembled WGS sequence"/>
</dbReference>
<evidence type="ECO:0000313" key="2">
    <source>
        <dbReference type="EMBL" id="SEG31607.1"/>
    </source>
</evidence>
<dbReference type="EMBL" id="FNUS01000004">
    <property type="protein sequence ID" value="SEG31607.1"/>
    <property type="molecule type" value="Genomic_DNA"/>
</dbReference>
<protein>
    <submittedName>
        <fullName evidence="2">Outer membrane protein beta-barrel domain-containing protein</fullName>
    </submittedName>
</protein>
<sequence length="195" mass="20294">MKKLFLSCAIIGAGLFTATNAQIQKGNWMVGGELAAANFGLNEGAGYNVQITPQAAYFVQDNWAVGPYVRLGFSGAKSSPTTFSYGVGALSRYYLSPGEQGVDSLLKHGRFFLEGNAGIGGTTISDGGDSANGLDLGIGPGYTYFITPNIGLDASLKLNGNLGFGNRGTTSNIAFRLGLNIFLPASKAVSNMKSE</sequence>
<accession>A0A1H5Z7P0</accession>
<evidence type="ECO:0000256" key="1">
    <source>
        <dbReference type="SAM" id="SignalP"/>
    </source>
</evidence>
<feature type="chain" id="PRO_5009291298" evidence="1">
    <location>
        <begin position="22"/>
        <end position="195"/>
    </location>
</feature>
<dbReference type="AlphaFoldDB" id="A0A1H5Z7P0"/>
<keyword evidence="3" id="KW-1185">Reference proteome</keyword>
<proteinExistence type="predicted"/>
<gene>
    <name evidence="2" type="ORF">SAMN05421847_2007</name>
</gene>
<dbReference type="SUPFAM" id="SSF56925">
    <property type="entry name" value="OMPA-like"/>
    <property type="match status" value="1"/>
</dbReference>
<dbReference type="OrthoDB" id="945117at2"/>
<name>A0A1H5Z7P0_9FLAO</name>